<dbReference type="CDD" id="cd01895">
    <property type="entry name" value="EngA2"/>
    <property type="match status" value="1"/>
</dbReference>
<feature type="binding site" evidence="9">
    <location>
        <begin position="292"/>
        <end position="295"/>
    </location>
    <ligand>
        <name>GTP</name>
        <dbReference type="ChEBI" id="CHEBI:37565"/>
        <label>2</label>
    </ligand>
</feature>
<sequence length="434" mass="49278">MLPKVAIVGRPNVGKSTLFNRIIGTRLSITDDQPGVTRDRIYSKATWLSKEFFLIDTGGIELGDAPFLTEIKAQAEIAMEEADVIIFVVDCRSGVTDDDTYIAKLLYRTNKPVILAVNKVDDQKFRENIYDFYALGLGEPIPVSSSHGIGTGNLLDLVLESLPKKSEEEKDDAIHFCMIGRPNVGKSSLTNALLNDNRVIVSPIEGTTRDSIDTRFRAYEKEYVAIDTAGLRKRGKVYENIEKYSVIRSVDAIGRSDVVLLLLDAGTGIIEQDLHVGQYIEEYNKPCIIVVNKWDLVEKDSKTMQKWTDDIRGYYKYLDHAPIVFLSAKENKRVQTLFPAINQAYEAYHRRIQTSVFNDVIIDAVQMFPPSEFNGGKLKVFYGSQVGVEPPTFSLFVNDPKFLHFSYKRYLENQIRKNFDFFATPIKIELRKRD</sequence>
<dbReference type="NCBIfam" id="TIGR00231">
    <property type="entry name" value="small_GTP"/>
    <property type="match status" value="2"/>
</dbReference>
<comment type="similarity">
    <text evidence="1 9 10 11">Belongs to the TRAFAC class TrmE-Era-EngA-EngB-Septin-like GTPase superfamily. EngA (Der) GTPase family.</text>
</comment>
<keyword evidence="6 9" id="KW-0342">GTP-binding</keyword>
<keyword evidence="5 9" id="KW-0547">Nucleotide-binding</keyword>
<dbReference type="EMBL" id="QXEV01000004">
    <property type="protein sequence ID" value="RIA78064.1"/>
    <property type="molecule type" value="Genomic_DNA"/>
</dbReference>
<dbReference type="InterPro" id="IPR015946">
    <property type="entry name" value="KH_dom-like_a/b"/>
</dbReference>
<evidence type="ECO:0000256" key="8">
    <source>
        <dbReference type="ARBA" id="ARBA00053470"/>
    </source>
</evidence>
<dbReference type="FunFam" id="3.40.50.300:FF:000057">
    <property type="entry name" value="GTPase Der"/>
    <property type="match status" value="1"/>
</dbReference>
<reference evidence="13 14" key="1">
    <citation type="submission" date="2018-08" db="EMBL/GenBank/DDBJ databases">
        <title>Genomic Encyclopedia of Archaeal and Bacterial Type Strains, Phase II (KMG-II): from individual species to whole genera.</title>
        <authorList>
            <person name="Goeker M."/>
        </authorList>
    </citation>
    <scope>NUCLEOTIDE SEQUENCE [LARGE SCALE GENOMIC DNA]</scope>
    <source>
        <strain evidence="13 14">ATCC 27112</strain>
    </source>
</reference>
<evidence type="ECO:0000256" key="11">
    <source>
        <dbReference type="RuleBase" id="RU004481"/>
    </source>
</evidence>
<feature type="binding site" evidence="9">
    <location>
        <begin position="118"/>
        <end position="121"/>
    </location>
    <ligand>
        <name>GTP</name>
        <dbReference type="ChEBI" id="CHEBI:37565"/>
        <label>1</label>
    </ligand>
</feature>
<dbReference type="OrthoDB" id="9805918at2"/>
<keyword evidence="3 9" id="KW-0690">Ribosome biogenesis</keyword>
<dbReference type="PANTHER" id="PTHR43834">
    <property type="entry name" value="GTPASE DER"/>
    <property type="match status" value="1"/>
</dbReference>
<keyword evidence="4 11" id="KW-0677">Repeat</keyword>
<keyword evidence="14" id="KW-1185">Reference proteome</keyword>
<dbReference type="PROSITE" id="PS51712">
    <property type="entry name" value="G_ENGA"/>
    <property type="match status" value="2"/>
</dbReference>
<organism evidence="13 14">
    <name type="scientific">Anaeroplasma bactoclasticum</name>
    <dbReference type="NCBI Taxonomy" id="2088"/>
    <lineage>
        <taxon>Bacteria</taxon>
        <taxon>Bacillati</taxon>
        <taxon>Mycoplasmatota</taxon>
        <taxon>Mollicutes</taxon>
        <taxon>Anaeroplasmatales</taxon>
        <taxon>Anaeroplasmataceae</taxon>
        <taxon>Anaeroplasma</taxon>
    </lineage>
</organism>
<dbReference type="NCBIfam" id="TIGR03594">
    <property type="entry name" value="GTPase_EngA"/>
    <property type="match status" value="1"/>
</dbReference>
<evidence type="ECO:0000256" key="2">
    <source>
        <dbReference type="ARBA" id="ARBA00020953"/>
    </source>
</evidence>
<feature type="binding site" evidence="9">
    <location>
        <begin position="9"/>
        <end position="16"/>
    </location>
    <ligand>
        <name>GTP</name>
        <dbReference type="ChEBI" id="CHEBI:37565"/>
        <label>1</label>
    </ligand>
</feature>
<feature type="domain" description="EngA-type G" evidence="12">
    <location>
        <begin position="3"/>
        <end position="166"/>
    </location>
</feature>
<dbReference type="InterPro" id="IPR027417">
    <property type="entry name" value="P-loop_NTPase"/>
</dbReference>
<dbReference type="Pfam" id="PF14714">
    <property type="entry name" value="KH_dom-like"/>
    <property type="match status" value="1"/>
</dbReference>
<dbReference type="InterPro" id="IPR031166">
    <property type="entry name" value="G_ENGA"/>
</dbReference>
<dbReference type="InterPro" id="IPR016484">
    <property type="entry name" value="GTPase_Der"/>
</dbReference>
<dbReference type="Gene3D" id="3.40.50.300">
    <property type="entry name" value="P-loop containing nucleotide triphosphate hydrolases"/>
    <property type="match status" value="2"/>
</dbReference>
<feature type="binding site" evidence="9">
    <location>
        <begin position="180"/>
        <end position="187"/>
    </location>
    <ligand>
        <name>GTP</name>
        <dbReference type="ChEBI" id="CHEBI:37565"/>
        <label>2</label>
    </ligand>
</feature>
<evidence type="ECO:0000259" key="12">
    <source>
        <dbReference type="PROSITE" id="PS51712"/>
    </source>
</evidence>
<evidence type="ECO:0000256" key="5">
    <source>
        <dbReference type="ARBA" id="ARBA00022741"/>
    </source>
</evidence>
<feature type="binding site" evidence="9">
    <location>
        <begin position="227"/>
        <end position="231"/>
    </location>
    <ligand>
        <name>GTP</name>
        <dbReference type="ChEBI" id="CHEBI:37565"/>
        <label>2</label>
    </ligand>
</feature>
<dbReference type="GO" id="GO:0042254">
    <property type="term" value="P:ribosome biogenesis"/>
    <property type="evidence" value="ECO:0007669"/>
    <property type="project" value="UniProtKB-KW"/>
</dbReference>
<dbReference type="Gene3D" id="3.30.300.20">
    <property type="match status" value="1"/>
</dbReference>
<dbReference type="FunFam" id="3.40.50.300:FF:000040">
    <property type="entry name" value="GTPase Der"/>
    <property type="match status" value="1"/>
</dbReference>
<dbReference type="InterPro" id="IPR032859">
    <property type="entry name" value="KH_dom-like"/>
</dbReference>
<feature type="domain" description="EngA-type G" evidence="12">
    <location>
        <begin position="174"/>
        <end position="349"/>
    </location>
</feature>
<evidence type="ECO:0000313" key="13">
    <source>
        <dbReference type="EMBL" id="RIA78064.1"/>
    </source>
</evidence>
<dbReference type="Proteomes" id="UP000266506">
    <property type="component" value="Unassembled WGS sequence"/>
</dbReference>
<protein>
    <recommendedName>
        <fullName evidence="2 9">GTPase Der</fullName>
    </recommendedName>
    <alternativeName>
        <fullName evidence="7 9">GTP-binding protein EngA</fullName>
    </alternativeName>
</protein>
<dbReference type="PRINTS" id="PR00326">
    <property type="entry name" value="GTP1OBG"/>
</dbReference>
<dbReference type="FunFam" id="3.30.300.20:FF:000004">
    <property type="entry name" value="GTPase Der"/>
    <property type="match status" value="1"/>
</dbReference>
<evidence type="ECO:0000256" key="10">
    <source>
        <dbReference type="PROSITE-ProRule" id="PRU01049"/>
    </source>
</evidence>
<dbReference type="Pfam" id="PF01926">
    <property type="entry name" value="MMR_HSR1"/>
    <property type="match status" value="2"/>
</dbReference>
<dbReference type="HAMAP" id="MF_00195">
    <property type="entry name" value="GTPase_Der"/>
    <property type="match status" value="1"/>
</dbReference>
<evidence type="ECO:0000256" key="3">
    <source>
        <dbReference type="ARBA" id="ARBA00022517"/>
    </source>
</evidence>
<evidence type="ECO:0000256" key="6">
    <source>
        <dbReference type="ARBA" id="ARBA00023134"/>
    </source>
</evidence>
<evidence type="ECO:0000313" key="14">
    <source>
        <dbReference type="Proteomes" id="UP000266506"/>
    </source>
</evidence>
<dbReference type="SUPFAM" id="SSF52540">
    <property type="entry name" value="P-loop containing nucleoside triphosphate hydrolases"/>
    <property type="match status" value="2"/>
</dbReference>
<dbReference type="FunCoup" id="A0A397S715">
    <property type="interactions" value="324"/>
</dbReference>
<feature type="binding site" evidence="9">
    <location>
        <begin position="56"/>
        <end position="60"/>
    </location>
    <ligand>
        <name>GTP</name>
        <dbReference type="ChEBI" id="CHEBI:37565"/>
        <label>1</label>
    </ligand>
</feature>
<dbReference type="GO" id="GO:0005525">
    <property type="term" value="F:GTP binding"/>
    <property type="evidence" value="ECO:0007669"/>
    <property type="project" value="UniProtKB-UniRule"/>
</dbReference>
<dbReference type="InterPro" id="IPR005225">
    <property type="entry name" value="Small_GTP-bd"/>
</dbReference>
<dbReference type="PIRSF" id="PIRSF006485">
    <property type="entry name" value="GTP-binding_EngA"/>
    <property type="match status" value="1"/>
</dbReference>
<evidence type="ECO:0000256" key="9">
    <source>
        <dbReference type="HAMAP-Rule" id="MF_00195"/>
    </source>
</evidence>
<dbReference type="GO" id="GO:0043022">
    <property type="term" value="F:ribosome binding"/>
    <property type="evidence" value="ECO:0007669"/>
    <property type="project" value="TreeGrafter"/>
</dbReference>
<proteinExistence type="inferred from homology"/>
<evidence type="ECO:0000256" key="4">
    <source>
        <dbReference type="ARBA" id="ARBA00022737"/>
    </source>
</evidence>
<name>A0A397S715_9MOLU</name>
<dbReference type="InterPro" id="IPR006073">
    <property type="entry name" value="GTP-bd"/>
</dbReference>
<evidence type="ECO:0000256" key="1">
    <source>
        <dbReference type="ARBA" id="ARBA00008279"/>
    </source>
</evidence>
<comment type="subunit">
    <text evidence="9">Associates with the 50S ribosomal subunit.</text>
</comment>
<dbReference type="PANTHER" id="PTHR43834:SF6">
    <property type="entry name" value="GTPASE DER"/>
    <property type="match status" value="1"/>
</dbReference>
<evidence type="ECO:0000256" key="7">
    <source>
        <dbReference type="ARBA" id="ARBA00032345"/>
    </source>
</evidence>
<dbReference type="CDD" id="cd01894">
    <property type="entry name" value="EngA1"/>
    <property type="match status" value="1"/>
</dbReference>
<comment type="function">
    <text evidence="8 9 11">GTPase that plays an essential role in the late steps of ribosome biogenesis.</text>
</comment>
<dbReference type="InParanoid" id="A0A397S715"/>
<gene>
    <name evidence="9" type="primary">der</name>
    <name evidence="13" type="ORF">EI71_00641</name>
</gene>
<dbReference type="AlphaFoldDB" id="A0A397S715"/>
<dbReference type="RefSeq" id="WP_119015808.1">
    <property type="nucleotide sequence ID" value="NZ_QXEV01000004.1"/>
</dbReference>
<comment type="caution">
    <text evidence="13">The sequence shown here is derived from an EMBL/GenBank/DDBJ whole genome shotgun (WGS) entry which is preliminary data.</text>
</comment>
<accession>A0A397S715</accession>